<dbReference type="PANTHER" id="PTHR43542:SF1">
    <property type="entry name" value="METHYLTRANSFERASE"/>
    <property type="match status" value="1"/>
</dbReference>
<dbReference type="EMBL" id="AP024412">
    <property type="protein sequence ID" value="BCR36026.1"/>
    <property type="molecule type" value="Genomic_DNA"/>
</dbReference>
<dbReference type="KEGG" id="manr:MPAN_009190"/>
<dbReference type="PANTHER" id="PTHR43542">
    <property type="entry name" value="METHYLTRANSFERASE"/>
    <property type="match status" value="1"/>
</dbReference>
<dbReference type="PROSITE" id="PS00092">
    <property type="entry name" value="N6_MTASE"/>
    <property type="match status" value="1"/>
</dbReference>
<evidence type="ECO:0000313" key="3">
    <source>
        <dbReference type="EMBL" id="BCR36026.1"/>
    </source>
</evidence>
<dbReference type="Proteomes" id="UP000620133">
    <property type="component" value="Chromosome"/>
</dbReference>
<dbReference type="GO" id="GO:0008168">
    <property type="term" value="F:methyltransferase activity"/>
    <property type="evidence" value="ECO:0007669"/>
    <property type="project" value="UniProtKB-KW"/>
</dbReference>
<dbReference type="InterPro" id="IPR004398">
    <property type="entry name" value="RNA_MeTrfase_RsmD"/>
</dbReference>
<dbReference type="PIRSF" id="PIRSF004553">
    <property type="entry name" value="CHP00095"/>
    <property type="match status" value="1"/>
</dbReference>
<keyword evidence="2" id="KW-0808">Transferase</keyword>
<reference evidence="3" key="1">
    <citation type="submission" date="2021-01" db="EMBL/GenBank/DDBJ databases">
        <title>Draft genome sequence of Acholeplasmataceae bacterium strain Mahy22.</title>
        <authorList>
            <person name="Watanabe M."/>
            <person name="Kojima H."/>
            <person name="Fukui M."/>
        </authorList>
    </citation>
    <scope>NUCLEOTIDE SEQUENCE</scope>
    <source>
        <strain evidence="3">Mahy22</strain>
    </source>
</reference>
<proteinExistence type="predicted"/>
<dbReference type="Gene3D" id="3.40.50.150">
    <property type="entry name" value="Vaccinia Virus protein VP39"/>
    <property type="match status" value="1"/>
</dbReference>
<organism evidence="3 4">
    <name type="scientific">Mariniplasma anaerobium</name>
    <dbReference type="NCBI Taxonomy" id="2735436"/>
    <lineage>
        <taxon>Bacteria</taxon>
        <taxon>Bacillati</taxon>
        <taxon>Mycoplasmatota</taxon>
        <taxon>Mollicutes</taxon>
        <taxon>Acholeplasmatales</taxon>
        <taxon>Acholeplasmataceae</taxon>
        <taxon>Mariniplasma</taxon>
    </lineage>
</organism>
<evidence type="ECO:0000256" key="2">
    <source>
        <dbReference type="ARBA" id="ARBA00022679"/>
    </source>
</evidence>
<dbReference type="InterPro" id="IPR029063">
    <property type="entry name" value="SAM-dependent_MTases_sf"/>
</dbReference>
<dbReference type="CDD" id="cd02440">
    <property type="entry name" value="AdoMet_MTases"/>
    <property type="match status" value="1"/>
</dbReference>
<evidence type="ECO:0000313" key="4">
    <source>
        <dbReference type="Proteomes" id="UP000620133"/>
    </source>
</evidence>
<keyword evidence="4" id="KW-1185">Reference proteome</keyword>
<name>A0A7U9XVJ4_9MOLU</name>
<keyword evidence="1 3" id="KW-0489">Methyltransferase</keyword>
<sequence length="180" mass="20655">MRIIGGDHKGRILKRVDKSTTRETADMVRESVFNMLSGRIFNLVLDLFAGSGAYGLEALSRGSKYLYAVDHDKDAIKTVFENAKILDVAEHMTILQRDYKQFLKGIGNLYFDLVFIDPPYDLDVYDEVLLALNSSLENHGLIVVETKKQRVLEEKYKDLVKIKEKTYGIKRITIYEKMPS</sequence>
<dbReference type="InterPro" id="IPR002052">
    <property type="entry name" value="DNA_methylase_N6_adenine_CS"/>
</dbReference>
<dbReference type="SUPFAM" id="SSF53335">
    <property type="entry name" value="S-adenosyl-L-methionine-dependent methyltransferases"/>
    <property type="match status" value="1"/>
</dbReference>
<dbReference type="GO" id="GO:0003676">
    <property type="term" value="F:nucleic acid binding"/>
    <property type="evidence" value="ECO:0007669"/>
    <property type="project" value="InterPro"/>
</dbReference>
<dbReference type="Pfam" id="PF03602">
    <property type="entry name" value="Cons_hypoth95"/>
    <property type="match status" value="1"/>
</dbReference>
<accession>A0A7U9XVJ4</accession>
<protein>
    <submittedName>
        <fullName evidence="3">Methyltransferase</fullName>
    </submittedName>
</protein>
<dbReference type="GO" id="GO:0031167">
    <property type="term" value="P:rRNA methylation"/>
    <property type="evidence" value="ECO:0007669"/>
    <property type="project" value="InterPro"/>
</dbReference>
<dbReference type="AlphaFoldDB" id="A0A7U9XVJ4"/>
<dbReference type="NCBIfam" id="TIGR00095">
    <property type="entry name" value="16S rRNA (guanine(966)-N(2))-methyltransferase RsmD"/>
    <property type="match status" value="1"/>
</dbReference>
<evidence type="ECO:0000256" key="1">
    <source>
        <dbReference type="ARBA" id="ARBA00022603"/>
    </source>
</evidence>
<gene>
    <name evidence="3" type="ORF">MPAN_009190</name>
</gene>